<dbReference type="InterPro" id="IPR056619">
    <property type="entry name" value="C8-3_MUC4"/>
</dbReference>
<evidence type="ECO:0000259" key="8">
    <source>
        <dbReference type="PROSITE" id="PS50856"/>
    </source>
</evidence>
<evidence type="ECO:0000256" key="3">
    <source>
        <dbReference type="ARBA" id="ARBA00022989"/>
    </source>
</evidence>
<keyword evidence="3" id="KW-1133">Transmembrane helix</keyword>
<gene>
    <name evidence="11" type="primary">MUC4</name>
</gene>
<dbReference type="Pfam" id="PF06119">
    <property type="entry name" value="NIDO"/>
    <property type="match status" value="1"/>
</dbReference>
<evidence type="ECO:0000313" key="11">
    <source>
        <dbReference type="Ensembl" id="ENSVURP00010009951.1"/>
    </source>
</evidence>
<dbReference type="SMART" id="SM00723">
    <property type="entry name" value="AMOP"/>
    <property type="match status" value="1"/>
</dbReference>
<evidence type="ECO:0000256" key="6">
    <source>
        <dbReference type="PROSITE-ProRule" id="PRU00076"/>
    </source>
</evidence>
<dbReference type="PROSITE" id="PS50856">
    <property type="entry name" value="AMOP"/>
    <property type="match status" value="1"/>
</dbReference>
<dbReference type="Pfam" id="PF00094">
    <property type="entry name" value="VWD"/>
    <property type="match status" value="1"/>
</dbReference>
<comment type="caution">
    <text evidence="6">Lacks conserved residue(s) required for the propagation of feature annotation.</text>
</comment>
<feature type="domain" description="EGF-like" evidence="7">
    <location>
        <begin position="889"/>
        <end position="926"/>
    </location>
</feature>
<reference evidence="11" key="2">
    <citation type="submission" date="2025-08" db="UniProtKB">
        <authorList>
            <consortium name="Ensembl"/>
        </authorList>
    </citation>
    <scope>IDENTIFICATION</scope>
</reference>
<dbReference type="GO" id="GO:0005176">
    <property type="term" value="F:ErbB-2 class receptor binding"/>
    <property type="evidence" value="ECO:0007669"/>
    <property type="project" value="TreeGrafter"/>
</dbReference>
<dbReference type="Proteomes" id="UP000314987">
    <property type="component" value="Unassembled WGS sequence"/>
</dbReference>
<dbReference type="GO" id="GO:0016020">
    <property type="term" value="C:membrane"/>
    <property type="evidence" value="ECO:0007669"/>
    <property type="project" value="UniProtKB-SubCell"/>
</dbReference>
<evidence type="ECO:0000313" key="12">
    <source>
        <dbReference type="Proteomes" id="UP000314987"/>
    </source>
</evidence>
<evidence type="ECO:0000259" key="9">
    <source>
        <dbReference type="PROSITE" id="PS51220"/>
    </source>
</evidence>
<feature type="domain" description="NIDO" evidence="9">
    <location>
        <begin position="171"/>
        <end position="325"/>
    </location>
</feature>
<feature type="domain" description="AMOP" evidence="8">
    <location>
        <begin position="328"/>
        <end position="439"/>
    </location>
</feature>
<dbReference type="PANTHER" id="PTHR13802">
    <property type="entry name" value="MUCIN 4-RELATED"/>
    <property type="match status" value="1"/>
</dbReference>
<keyword evidence="4" id="KW-0472">Membrane</keyword>
<dbReference type="OMA" id="CEWLAIS"/>
<sequence>MRKHSQRLNDLPMVMVKRRTQTQNFLPPYCLSILPLDPGESECCPVTTSTNHETKHLTLTSCVTLGKSLNPNSMVRLPLQRSLISLLLPFSGIPLFPYRQDQRYVSMRVDFTVGVFRPQIGFPFGSKVRDFLYFTDNGQIIFPPSEFDIFFYPNPPPRGFTANYSLATVAAFWDDADFSSGRGEIYYQEYNTFYGEKNTFLKEVESQILKSTGIQYEARWTLKITWVKAPPYPAQRISGDNTFQTILTTDGSRSFALILYQNGGMQWAVPPPSAADVLIGFSSGDGFFFNDPLTSMSPEEKYRPDRVKGSETGYRGFQIYKLQREWEIRPNYRLKCLQWLKQNSMSGWNWNLFCPCSWQQGLWDLRFQPIRTGWTNRRKLCSFSSWRGSVCCVYGNWGELRGGWSVRNPWDFDQEEEAQDWCCRWNDKPFLCYLYQQKRPPVSCIGYRPPRPAWMFGDPHITTLDGANYTFNGLGDFKLVQAQDGNSSFLLHGRTGKMESAQATKFVAFAARYQSKLVNNTVYWFLEPNDTIQVQLNKQNVTFTTHINFSEDMKIYNSSGVLLIQNGSLISANFDGTVVVSVQALTNILQAVISLPEEYQNHTEGLLGVWNNNIFDDFKMPNGSSIPYNSSEKEFFHYGMTWDVSGKSLFDNKHDNLSSNFTPIFLYELTNKPLYKNWTFLCNNSEQCLYDALVTGNLSIGKTTSTIARNFRSMNGTLNQFPPLIDGETLIHAYMGKTQRLIYRSNDPGAIFHLSQNSSDIIFMGNGTLLWTPQSFDPFNLELLVRNAEGLSSVLQPETVLCNCSNENQCNYSDSSRLHNSSLQVAACKCNQETFGLFCERRLDHCVERCYPGVPCDPIKGCDACPKNMTGDGRHCLTSLGLSFHICCETLECPRGHCYNDGKCFVSSTCQVTCLCPPAFVDDRCYIAGNSFTPTMLTDVPLRIIQLFLSENEMATPEDVNATVSTMCPDSGQGCSGWKAHLENTSPRKWNVTAEFQYLPGGSVIDFLNNRLVEAVREHLWKWDTLSGISNPRKNVSFFPVTAKDIIDVKLLEVNDLKKYFICNDTYPGYHLVYNDKTGFSCVSPCSESYCKHGGLCQHLPSGPKCRQCKQIYTKQAI</sequence>
<dbReference type="InterPro" id="IPR001846">
    <property type="entry name" value="VWF_type-D"/>
</dbReference>
<dbReference type="PANTHER" id="PTHR13802:SF52">
    <property type="entry name" value="MUCIN-4"/>
    <property type="match status" value="1"/>
</dbReference>
<evidence type="ECO:0000256" key="4">
    <source>
        <dbReference type="ARBA" id="ARBA00023136"/>
    </source>
</evidence>
<dbReference type="GeneTree" id="ENSGT00730000110943"/>
<evidence type="ECO:0000256" key="2">
    <source>
        <dbReference type="ARBA" id="ARBA00022692"/>
    </source>
</evidence>
<accession>A0A4X2KJ06</accession>
<name>A0A4X2KJ06_VOMUR</name>
<dbReference type="SMART" id="SM00216">
    <property type="entry name" value="VWD"/>
    <property type="match status" value="1"/>
</dbReference>
<keyword evidence="6" id="KW-0245">EGF-like domain</keyword>
<evidence type="ECO:0008006" key="13">
    <source>
        <dbReference type="Google" id="ProtNLM"/>
    </source>
</evidence>
<dbReference type="InterPro" id="IPR051495">
    <property type="entry name" value="Epithelial_Barrier/Signaling"/>
</dbReference>
<evidence type="ECO:0000259" key="10">
    <source>
        <dbReference type="PROSITE" id="PS51233"/>
    </source>
</evidence>
<protein>
    <recommendedName>
        <fullName evidence="13">Mucin 4, cell surface associated</fullName>
    </recommendedName>
</protein>
<dbReference type="Ensembl" id="ENSVURT00010011278.1">
    <property type="protein sequence ID" value="ENSVURP00010009951.1"/>
    <property type="gene ID" value="ENSVURG00010007402.1"/>
</dbReference>
<reference evidence="12" key="1">
    <citation type="submission" date="2018-12" db="EMBL/GenBank/DDBJ databases">
        <authorList>
            <person name="Yazar S."/>
        </authorList>
    </citation>
    <scope>NUCLEOTIDE SEQUENCE [LARGE SCALE GENOMIC DNA]</scope>
</reference>
<dbReference type="STRING" id="29139.ENSVURP00010009951"/>
<dbReference type="InterPro" id="IPR005533">
    <property type="entry name" value="AMOP_dom"/>
</dbReference>
<dbReference type="PROSITE" id="PS50026">
    <property type="entry name" value="EGF_3"/>
    <property type="match status" value="1"/>
</dbReference>
<dbReference type="AlphaFoldDB" id="A0A4X2KJ06"/>
<keyword evidence="12" id="KW-1185">Reference proteome</keyword>
<keyword evidence="5 6" id="KW-1015">Disulfide bond</keyword>
<organism evidence="11 12">
    <name type="scientific">Vombatus ursinus</name>
    <name type="common">Common wombat</name>
    <dbReference type="NCBI Taxonomy" id="29139"/>
    <lineage>
        <taxon>Eukaryota</taxon>
        <taxon>Metazoa</taxon>
        <taxon>Chordata</taxon>
        <taxon>Craniata</taxon>
        <taxon>Vertebrata</taxon>
        <taxon>Euteleostomi</taxon>
        <taxon>Mammalia</taxon>
        <taxon>Metatheria</taxon>
        <taxon>Diprotodontia</taxon>
        <taxon>Vombatidae</taxon>
        <taxon>Vombatus</taxon>
    </lineage>
</organism>
<dbReference type="PROSITE" id="PS51233">
    <property type="entry name" value="VWFD"/>
    <property type="match status" value="1"/>
</dbReference>
<comment type="subcellular location">
    <subcellularLocation>
        <location evidence="1">Membrane</location>
    </subcellularLocation>
</comment>
<dbReference type="PROSITE" id="PS51220">
    <property type="entry name" value="NIDO"/>
    <property type="match status" value="1"/>
</dbReference>
<feature type="disulfide bond" evidence="6">
    <location>
        <begin position="916"/>
        <end position="925"/>
    </location>
</feature>
<feature type="domain" description="VWFD" evidence="10">
    <location>
        <begin position="451"/>
        <end position="650"/>
    </location>
</feature>
<dbReference type="Pfam" id="PF23263">
    <property type="entry name" value="C8-3_MUC4"/>
    <property type="match status" value="1"/>
</dbReference>
<proteinExistence type="predicted"/>
<evidence type="ECO:0000259" key="7">
    <source>
        <dbReference type="PROSITE" id="PS50026"/>
    </source>
</evidence>
<dbReference type="GO" id="GO:0007160">
    <property type="term" value="P:cell-matrix adhesion"/>
    <property type="evidence" value="ECO:0007669"/>
    <property type="project" value="InterPro"/>
</dbReference>
<dbReference type="InterPro" id="IPR000742">
    <property type="entry name" value="EGF"/>
</dbReference>
<dbReference type="SMART" id="SM00539">
    <property type="entry name" value="NIDO"/>
    <property type="match status" value="1"/>
</dbReference>
<evidence type="ECO:0000256" key="5">
    <source>
        <dbReference type="ARBA" id="ARBA00023157"/>
    </source>
</evidence>
<evidence type="ECO:0000256" key="1">
    <source>
        <dbReference type="ARBA" id="ARBA00004370"/>
    </source>
</evidence>
<keyword evidence="2" id="KW-0812">Transmembrane</keyword>
<dbReference type="InterPro" id="IPR003886">
    <property type="entry name" value="NIDO_dom"/>
</dbReference>
<reference evidence="11" key="3">
    <citation type="submission" date="2025-09" db="UniProtKB">
        <authorList>
            <consortium name="Ensembl"/>
        </authorList>
    </citation>
    <scope>IDENTIFICATION</scope>
</reference>